<accession>A0ABT0B5M8</accession>
<keyword evidence="1" id="KW-0732">Signal</keyword>
<reference evidence="2" key="1">
    <citation type="submission" date="2022-03" db="EMBL/GenBank/DDBJ databases">
        <title>Identification of a novel bacterium isolated from mangrove sediments.</title>
        <authorList>
            <person name="Pan X."/>
        </authorList>
    </citation>
    <scope>NUCLEOTIDE SEQUENCE</scope>
    <source>
        <strain evidence="2">B2580</strain>
    </source>
</reference>
<evidence type="ECO:0000313" key="2">
    <source>
        <dbReference type="EMBL" id="MCJ2180366.1"/>
    </source>
</evidence>
<dbReference type="RefSeq" id="WP_243995789.1">
    <property type="nucleotide sequence ID" value="NZ_JALHLE010000032.1"/>
</dbReference>
<gene>
    <name evidence="2" type="ORF">MTR64_17475</name>
</gene>
<dbReference type="Proteomes" id="UP001162880">
    <property type="component" value="Unassembled WGS sequence"/>
</dbReference>
<protein>
    <submittedName>
        <fullName evidence="2">Uncharacterized protein</fullName>
    </submittedName>
</protein>
<feature type="signal peptide" evidence="1">
    <location>
        <begin position="1"/>
        <end position="27"/>
    </location>
</feature>
<organism evidence="2 3">
    <name type="scientific">Novosphingobium album</name>
    <name type="common">ex Hu et al. 2023</name>
    <dbReference type="NCBI Taxonomy" id="2930093"/>
    <lineage>
        <taxon>Bacteria</taxon>
        <taxon>Pseudomonadati</taxon>
        <taxon>Pseudomonadota</taxon>
        <taxon>Alphaproteobacteria</taxon>
        <taxon>Sphingomonadales</taxon>
        <taxon>Sphingomonadaceae</taxon>
        <taxon>Novosphingobium</taxon>
    </lineage>
</organism>
<evidence type="ECO:0000256" key="1">
    <source>
        <dbReference type="SAM" id="SignalP"/>
    </source>
</evidence>
<sequence>MLTFTKTLIGTISAGVMAATAATPALARDYDRGHHRGMNADRAVQRCAAAATRTASRYSYGSRARVTDIRDVDRKRYGYKVEGRIAVNTMHRGWREARHSYGWNRGVRGYDSGRFVCKVDYRGRIADLDFSGIRGL</sequence>
<name>A0ABT0B5M8_9SPHN</name>
<proteinExistence type="predicted"/>
<keyword evidence="3" id="KW-1185">Reference proteome</keyword>
<feature type="chain" id="PRO_5046427581" evidence="1">
    <location>
        <begin position="28"/>
        <end position="136"/>
    </location>
</feature>
<comment type="caution">
    <text evidence="2">The sequence shown here is derived from an EMBL/GenBank/DDBJ whole genome shotgun (WGS) entry which is preliminary data.</text>
</comment>
<dbReference type="EMBL" id="JALHLE010000032">
    <property type="protein sequence ID" value="MCJ2180366.1"/>
    <property type="molecule type" value="Genomic_DNA"/>
</dbReference>
<evidence type="ECO:0000313" key="3">
    <source>
        <dbReference type="Proteomes" id="UP001162880"/>
    </source>
</evidence>